<proteinExistence type="predicted"/>
<organism evidence="1 2">
    <name type="scientific">Lophiotrema nucula</name>
    <dbReference type="NCBI Taxonomy" id="690887"/>
    <lineage>
        <taxon>Eukaryota</taxon>
        <taxon>Fungi</taxon>
        <taxon>Dikarya</taxon>
        <taxon>Ascomycota</taxon>
        <taxon>Pezizomycotina</taxon>
        <taxon>Dothideomycetes</taxon>
        <taxon>Pleosporomycetidae</taxon>
        <taxon>Pleosporales</taxon>
        <taxon>Lophiotremataceae</taxon>
        <taxon>Lophiotrema</taxon>
    </lineage>
</organism>
<keyword evidence="2" id="KW-1185">Reference proteome</keyword>
<dbReference type="AlphaFoldDB" id="A0A6A5ZFI0"/>
<evidence type="ECO:0000313" key="1">
    <source>
        <dbReference type="EMBL" id="KAF2118239.1"/>
    </source>
</evidence>
<protein>
    <submittedName>
        <fullName evidence="1">Uncharacterized protein</fullName>
    </submittedName>
</protein>
<evidence type="ECO:0000313" key="2">
    <source>
        <dbReference type="Proteomes" id="UP000799770"/>
    </source>
</evidence>
<dbReference type="Proteomes" id="UP000799770">
    <property type="component" value="Unassembled WGS sequence"/>
</dbReference>
<dbReference type="OrthoDB" id="3799420at2759"/>
<dbReference type="EMBL" id="ML977317">
    <property type="protein sequence ID" value="KAF2118239.1"/>
    <property type="molecule type" value="Genomic_DNA"/>
</dbReference>
<gene>
    <name evidence="1" type="ORF">BDV96DRAFT_643494</name>
</gene>
<reference evidence="1" key="1">
    <citation type="journal article" date="2020" name="Stud. Mycol.">
        <title>101 Dothideomycetes genomes: a test case for predicting lifestyles and emergence of pathogens.</title>
        <authorList>
            <person name="Haridas S."/>
            <person name="Albert R."/>
            <person name="Binder M."/>
            <person name="Bloem J."/>
            <person name="Labutti K."/>
            <person name="Salamov A."/>
            <person name="Andreopoulos B."/>
            <person name="Baker S."/>
            <person name="Barry K."/>
            <person name="Bills G."/>
            <person name="Bluhm B."/>
            <person name="Cannon C."/>
            <person name="Castanera R."/>
            <person name="Culley D."/>
            <person name="Daum C."/>
            <person name="Ezra D."/>
            <person name="Gonzalez J."/>
            <person name="Henrissat B."/>
            <person name="Kuo A."/>
            <person name="Liang C."/>
            <person name="Lipzen A."/>
            <person name="Lutzoni F."/>
            <person name="Magnuson J."/>
            <person name="Mondo S."/>
            <person name="Nolan M."/>
            <person name="Ohm R."/>
            <person name="Pangilinan J."/>
            <person name="Park H.-J."/>
            <person name="Ramirez L."/>
            <person name="Alfaro M."/>
            <person name="Sun H."/>
            <person name="Tritt A."/>
            <person name="Yoshinaga Y."/>
            <person name="Zwiers L.-H."/>
            <person name="Turgeon B."/>
            <person name="Goodwin S."/>
            <person name="Spatafora J."/>
            <person name="Crous P."/>
            <person name="Grigoriev I."/>
        </authorList>
    </citation>
    <scope>NUCLEOTIDE SEQUENCE</scope>
    <source>
        <strain evidence="1">CBS 627.86</strain>
    </source>
</reference>
<accession>A0A6A5ZFI0</accession>
<name>A0A6A5ZFI0_9PLEO</name>
<sequence>MAHTNPFPPMVLLPNGLLDTQARGSYAAIFERNEQQSPLLRLPGELRNRIWELLLPGGHQIYFAMRNTGGDTLN</sequence>